<feature type="binding site" evidence="9">
    <location>
        <position position="92"/>
    </location>
    <ligand>
        <name>NADP(+)</name>
        <dbReference type="ChEBI" id="CHEBI:58349"/>
    </ligand>
</feature>
<comment type="subunit">
    <text evidence="9">Homodimer.</text>
</comment>
<evidence type="ECO:0000259" key="12">
    <source>
        <dbReference type="Pfam" id="PF18317"/>
    </source>
</evidence>
<comment type="pathway">
    <text evidence="8">Aromatic compound metabolism; 3,4-dihydroxybenzoate biosynthesis; 3-dehydroquinate from D-quinate (NAD(+) route).</text>
</comment>
<feature type="binding site" evidence="9">
    <location>
        <position position="101"/>
    </location>
    <ligand>
        <name>shikimate</name>
        <dbReference type="ChEBI" id="CHEBI:36208"/>
    </ligand>
</feature>
<dbReference type="HAMAP" id="MF_00222">
    <property type="entry name" value="Shikimate_DH_AroE"/>
    <property type="match status" value="1"/>
</dbReference>
<dbReference type="EMBL" id="CP065989">
    <property type="protein sequence ID" value="QQB14646.1"/>
    <property type="molecule type" value="Genomic_DNA"/>
</dbReference>
<dbReference type="PRINTS" id="PR00086">
    <property type="entry name" value="LLDHDRGNASE"/>
</dbReference>
<evidence type="ECO:0000313" key="14">
    <source>
        <dbReference type="Proteomes" id="UP000595374"/>
    </source>
</evidence>
<dbReference type="GO" id="GO:0019632">
    <property type="term" value="P:shikimate metabolic process"/>
    <property type="evidence" value="ECO:0007669"/>
    <property type="project" value="TreeGrafter"/>
</dbReference>
<dbReference type="RefSeq" id="WP_198499701.1">
    <property type="nucleotide sequence ID" value="NZ_CP065989.1"/>
</dbReference>
<keyword evidence="4 9" id="KW-0057">Aromatic amino acid biosynthesis</keyword>
<dbReference type="GO" id="GO:0009423">
    <property type="term" value="P:chorismate biosynthetic process"/>
    <property type="evidence" value="ECO:0007669"/>
    <property type="project" value="UniProtKB-UniRule"/>
</dbReference>
<feature type="domain" description="SDH C-terminal" evidence="12">
    <location>
        <begin position="253"/>
        <end position="281"/>
    </location>
</feature>
<evidence type="ECO:0000259" key="11">
    <source>
        <dbReference type="Pfam" id="PF08501"/>
    </source>
</evidence>
<dbReference type="GO" id="GO:0005829">
    <property type="term" value="C:cytosol"/>
    <property type="evidence" value="ECO:0007669"/>
    <property type="project" value="TreeGrafter"/>
</dbReference>
<feature type="binding site" evidence="9">
    <location>
        <begin position="141"/>
        <end position="145"/>
    </location>
    <ligand>
        <name>NADP(+)</name>
        <dbReference type="ChEBI" id="CHEBI:58349"/>
    </ligand>
</feature>
<feature type="domain" description="Quinate/shikimate 5-dehydrogenase/glutamyl-tRNA reductase" evidence="10">
    <location>
        <begin position="133"/>
        <end position="204"/>
    </location>
</feature>
<name>A0A7T4DJQ6_9MICO</name>
<feature type="binding site" evidence="9">
    <location>
        <position position="253"/>
    </location>
    <ligand>
        <name>NADP(+)</name>
        <dbReference type="ChEBI" id="CHEBI:58349"/>
    </ligand>
</feature>
<dbReference type="CDD" id="cd01065">
    <property type="entry name" value="NAD_bind_Shikimate_DH"/>
    <property type="match status" value="1"/>
</dbReference>
<dbReference type="GO" id="GO:0030266">
    <property type="term" value="F:quinate 3-dehydrogenase (NAD+) activity"/>
    <property type="evidence" value="ECO:0007669"/>
    <property type="project" value="UniProtKB-EC"/>
</dbReference>
<dbReference type="InterPro" id="IPR046346">
    <property type="entry name" value="Aminoacid_DH-like_N_sf"/>
</dbReference>
<evidence type="ECO:0000256" key="8">
    <source>
        <dbReference type="ARBA" id="ARBA00060613"/>
    </source>
</evidence>
<keyword evidence="3 9" id="KW-0560">Oxidoreductase</keyword>
<comment type="function">
    <text evidence="9">Involved in the biosynthesis of the chorismate, which leads to the biosynthesis of aromatic amino acids. Catalyzes the reversible NADPH linked reduction of 3-dehydroshikimate (DHSA) to yield shikimate (SA).</text>
</comment>
<dbReference type="InterPro" id="IPR013708">
    <property type="entry name" value="Shikimate_DH-bd_N"/>
</dbReference>
<feature type="binding site" evidence="9">
    <location>
        <position position="76"/>
    </location>
    <ligand>
        <name>shikimate</name>
        <dbReference type="ChEBI" id="CHEBI:36208"/>
    </ligand>
</feature>
<feature type="binding site" evidence="9">
    <location>
        <position position="232"/>
    </location>
    <ligand>
        <name>shikimate</name>
        <dbReference type="ChEBI" id="CHEBI:36208"/>
    </ligand>
</feature>
<comment type="catalytic activity">
    <reaction evidence="5 9">
        <text>shikimate + NADP(+) = 3-dehydroshikimate + NADPH + H(+)</text>
        <dbReference type="Rhea" id="RHEA:17737"/>
        <dbReference type="ChEBI" id="CHEBI:15378"/>
        <dbReference type="ChEBI" id="CHEBI:16630"/>
        <dbReference type="ChEBI" id="CHEBI:36208"/>
        <dbReference type="ChEBI" id="CHEBI:57783"/>
        <dbReference type="ChEBI" id="CHEBI:58349"/>
        <dbReference type="EC" id="1.1.1.25"/>
    </reaction>
</comment>
<dbReference type="GO" id="GO:0008652">
    <property type="term" value="P:amino acid biosynthetic process"/>
    <property type="evidence" value="ECO:0007669"/>
    <property type="project" value="UniProtKB-KW"/>
</dbReference>
<feature type="binding site" evidence="9">
    <location>
        <begin position="24"/>
        <end position="26"/>
    </location>
    <ligand>
        <name>shikimate</name>
        <dbReference type="ChEBI" id="CHEBI:36208"/>
    </ligand>
</feature>
<evidence type="ECO:0000259" key="10">
    <source>
        <dbReference type="Pfam" id="PF01488"/>
    </source>
</evidence>
<dbReference type="FunFam" id="3.40.50.720:FF:000086">
    <property type="entry name" value="Quinate/shikimate dehydrogenase"/>
    <property type="match status" value="1"/>
</dbReference>
<keyword evidence="2 9" id="KW-0028">Amino-acid biosynthesis</keyword>
<dbReference type="InterPro" id="IPR006151">
    <property type="entry name" value="Shikm_DH/Glu-tRNA_Rdtase"/>
</dbReference>
<dbReference type="Proteomes" id="UP000595374">
    <property type="component" value="Chromosome"/>
</dbReference>
<evidence type="ECO:0000256" key="1">
    <source>
        <dbReference type="ARBA" id="ARBA00004871"/>
    </source>
</evidence>
<organism evidence="13 14">
    <name type="scientific">Brevibacterium casei</name>
    <dbReference type="NCBI Taxonomy" id="33889"/>
    <lineage>
        <taxon>Bacteria</taxon>
        <taxon>Bacillati</taxon>
        <taxon>Actinomycetota</taxon>
        <taxon>Actinomycetes</taxon>
        <taxon>Micrococcales</taxon>
        <taxon>Brevibacteriaceae</taxon>
        <taxon>Brevibacterium</taxon>
    </lineage>
</organism>
<comment type="catalytic activity">
    <reaction evidence="6">
        <text>L-quinate + NAD(+) = 3-dehydroquinate + NADH + H(+)</text>
        <dbReference type="Rhea" id="RHEA:22364"/>
        <dbReference type="ChEBI" id="CHEBI:15378"/>
        <dbReference type="ChEBI" id="CHEBI:29751"/>
        <dbReference type="ChEBI" id="CHEBI:32364"/>
        <dbReference type="ChEBI" id="CHEBI:57540"/>
        <dbReference type="ChEBI" id="CHEBI:57945"/>
        <dbReference type="EC" id="1.1.1.24"/>
    </reaction>
</comment>
<dbReference type="GO" id="GO:0009073">
    <property type="term" value="P:aromatic amino acid family biosynthetic process"/>
    <property type="evidence" value="ECO:0007669"/>
    <property type="project" value="UniProtKB-KW"/>
</dbReference>
<feature type="binding site" evidence="9">
    <location>
        <position position="230"/>
    </location>
    <ligand>
        <name>NADP(+)</name>
        <dbReference type="ChEBI" id="CHEBI:58349"/>
    </ligand>
</feature>
<evidence type="ECO:0000256" key="5">
    <source>
        <dbReference type="ARBA" id="ARBA00049442"/>
    </source>
</evidence>
<evidence type="ECO:0000256" key="6">
    <source>
        <dbReference type="ARBA" id="ARBA00051639"/>
    </source>
</evidence>
<reference evidence="13 14" key="1">
    <citation type="submission" date="2020-12" db="EMBL/GenBank/DDBJ databases">
        <title>FDA dAtabase for Regulatory Grade micrObial Sequences (FDA-ARGOS): Supporting development and validation of Infectious Disease Dx tests.</title>
        <authorList>
            <person name="Sproer C."/>
            <person name="Gronow S."/>
            <person name="Severitt S."/>
            <person name="Schroder I."/>
            <person name="Tallon L."/>
            <person name="Sadzewicz L."/>
            <person name="Zhao X."/>
            <person name="Boylan J."/>
            <person name="Ott S."/>
            <person name="Bowen H."/>
            <person name="Vavikolanu K."/>
            <person name="Mehta A."/>
            <person name="Aluvathingal J."/>
            <person name="Nadendla S."/>
            <person name="Lowell S."/>
            <person name="Myers T."/>
            <person name="Yan Y."/>
            <person name="Sichtig H."/>
        </authorList>
    </citation>
    <scope>NUCLEOTIDE SEQUENCE [LARGE SCALE GENOMIC DNA]</scope>
    <source>
        <strain evidence="13 14">FDAARGOS_990</strain>
    </source>
</reference>
<evidence type="ECO:0000256" key="7">
    <source>
        <dbReference type="ARBA" id="ARBA00052329"/>
    </source>
</evidence>
<dbReference type="Pfam" id="PF01488">
    <property type="entry name" value="Shikimate_DH"/>
    <property type="match status" value="1"/>
</dbReference>
<dbReference type="Gene3D" id="3.40.50.10860">
    <property type="entry name" value="Leucine Dehydrogenase, chain A, domain 1"/>
    <property type="match status" value="1"/>
</dbReference>
<feature type="binding site" evidence="9">
    <location>
        <position position="117"/>
    </location>
    <ligand>
        <name>shikimate</name>
        <dbReference type="ChEBI" id="CHEBI:36208"/>
    </ligand>
</feature>
<dbReference type="InterPro" id="IPR041121">
    <property type="entry name" value="SDH_C"/>
</dbReference>
<dbReference type="PANTHER" id="PTHR21089:SF1">
    <property type="entry name" value="BIFUNCTIONAL 3-DEHYDROQUINATE DEHYDRATASE_SHIKIMATE DEHYDROGENASE, CHLOROPLASTIC"/>
    <property type="match status" value="1"/>
</dbReference>
<keyword evidence="9" id="KW-0521">NADP</keyword>
<feature type="active site" description="Proton acceptor" evidence="9">
    <location>
        <position position="80"/>
    </location>
</feature>
<comment type="caution">
    <text evidence="9">Lacks conserved residue(s) required for the propagation of feature annotation.</text>
</comment>
<comment type="pathway">
    <text evidence="1 9">Metabolic intermediate biosynthesis; chorismate biosynthesis; chorismate from D-erythrose 4-phosphate and phosphoenolpyruvate: step 4/7.</text>
</comment>
<evidence type="ECO:0000256" key="4">
    <source>
        <dbReference type="ARBA" id="ARBA00023141"/>
    </source>
</evidence>
<dbReference type="InterPro" id="IPR001557">
    <property type="entry name" value="L-lactate/malate_DH"/>
</dbReference>
<accession>A0A7T4DJQ6</accession>
<feature type="binding site" evidence="9">
    <location>
        <position position="260"/>
    </location>
    <ligand>
        <name>shikimate</name>
        <dbReference type="ChEBI" id="CHEBI:36208"/>
    </ligand>
</feature>
<comment type="similarity">
    <text evidence="9">Belongs to the shikimate dehydrogenase family.</text>
</comment>
<feature type="domain" description="Shikimate dehydrogenase substrate binding N-terminal" evidence="11">
    <location>
        <begin position="16"/>
        <end position="103"/>
    </location>
</feature>
<dbReference type="EC" id="1.1.1.25" evidence="9"/>
<dbReference type="InterPro" id="IPR036291">
    <property type="entry name" value="NAD(P)-bd_dom_sf"/>
</dbReference>
<gene>
    <name evidence="9" type="primary">aroE</name>
    <name evidence="13" type="ORF">I6H47_01215</name>
</gene>
<proteinExistence type="inferred from homology"/>
<sequence>MPLPATTPVRSLLLGLIGDGITASRTPRMHELEGARLGVPTIYRAVDTAQPAVASASLEDLLTAAIRLGFDGLNITHPFKQEVISLLDEVSEEARRIGSVNTVVIDRDRRTRGHNTDVTGFARGFDAGLAGADRKRVVQIGAGGAGRAVAFALAAAGVGELVIADVSEERARALAADVGDAVRVVALGEIGPALSVADGLVNATPVGMRAHPGSPVDAALLRPQLWVADVVYLPLDTQLLRDARAIGCRTLDGSGMAVNQAVDAFALFSGMTADPQRMRETFLSLGP</sequence>
<dbReference type="PANTHER" id="PTHR21089">
    <property type="entry name" value="SHIKIMATE DEHYDROGENASE"/>
    <property type="match status" value="1"/>
</dbReference>
<dbReference type="NCBIfam" id="NF009201">
    <property type="entry name" value="PRK12549.1"/>
    <property type="match status" value="1"/>
</dbReference>
<evidence type="ECO:0000313" key="13">
    <source>
        <dbReference type="EMBL" id="QQB14646.1"/>
    </source>
</evidence>
<dbReference type="SUPFAM" id="SSF53223">
    <property type="entry name" value="Aminoacid dehydrogenase-like, N-terminal domain"/>
    <property type="match status" value="1"/>
</dbReference>
<dbReference type="Gene3D" id="3.40.50.720">
    <property type="entry name" value="NAD(P)-binding Rossmann-like Domain"/>
    <property type="match status" value="1"/>
</dbReference>
<dbReference type="NCBIfam" id="NF001319">
    <property type="entry name" value="PRK00258.3-3"/>
    <property type="match status" value="1"/>
</dbReference>
<dbReference type="AlphaFoldDB" id="A0A7T4DJQ6"/>
<protein>
    <recommendedName>
        <fullName evidence="9">Shikimate dehydrogenase (NADP(+))</fullName>
        <shortName evidence="9">SDH</shortName>
        <ecNumber evidence="9">1.1.1.25</ecNumber>
    </recommendedName>
</protein>
<evidence type="ECO:0000256" key="2">
    <source>
        <dbReference type="ARBA" id="ARBA00022605"/>
    </source>
</evidence>
<dbReference type="UniPathway" id="UPA00053">
    <property type="reaction ID" value="UER00087"/>
</dbReference>
<dbReference type="Pfam" id="PF08501">
    <property type="entry name" value="Shikimate_dh_N"/>
    <property type="match status" value="1"/>
</dbReference>
<dbReference type="Pfam" id="PF18317">
    <property type="entry name" value="SDH_C"/>
    <property type="match status" value="1"/>
</dbReference>
<dbReference type="InterPro" id="IPR022893">
    <property type="entry name" value="Shikimate_DH_fam"/>
</dbReference>
<evidence type="ECO:0000256" key="9">
    <source>
        <dbReference type="HAMAP-Rule" id="MF_00222"/>
    </source>
</evidence>
<dbReference type="GO" id="GO:0004764">
    <property type="term" value="F:shikimate 3-dehydrogenase (NADP+) activity"/>
    <property type="evidence" value="ECO:0007669"/>
    <property type="project" value="UniProtKB-UniRule"/>
</dbReference>
<dbReference type="GO" id="GO:0050661">
    <property type="term" value="F:NADP binding"/>
    <property type="evidence" value="ECO:0007669"/>
    <property type="project" value="TreeGrafter"/>
</dbReference>
<dbReference type="SUPFAM" id="SSF51735">
    <property type="entry name" value="NAD(P)-binding Rossmann-fold domains"/>
    <property type="match status" value="1"/>
</dbReference>
<evidence type="ECO:0000256" key="3">
    <source>
        <dbReference type="ARBA" id="ARBA00023002"/>
    </source>
</evidence>
<comment type="catalytic activity">
    <reaction evidence="7">
        <text>shikimate + NAD(+) = 3-dehydroshikimate + NADH + H(+)</text>
        <dbReference type="Rhea" id="RHEA:17741"/>
        <dbReference type="ChEBI" id="CHEBI:15378"/>
        <dbReference type="ChEBI" id="CHEBI:16630"/>
        <dbReference type="ChEBI" id="CHEBI:36208"/>
        <dbReference type="ChEBI" id="CHEBI:57540"/>
        <dbReference type="ChEBI" id="CHEBI:57945"/>
    </reaction>
</comment>